<dbReference type="PANTHER" id="PTHR33074:SF108">
    <property type="entry name" value="OS02G0492500 PROTEIN"/>
    <property type="match status" value="1"/>
</dbReference>
<protein>
    <recommendedName>
        <fullName evidence="2">DUF1618 domain-containing protein</fullName>
    </recommendedName>
</protein>
<proteinExistence type="predicted"/>
<keyword evidence="4" id="KW-1185">Reference proteome</keyword>
<dbReference type="InterPro" id="IPR011676">
    <property type="entry name" value="DUF1618"/>
</dbReference>
<dbReference type="PANTHER" id="PTHR33074">
    <property type="entry name" value="EXPRESSED PROTEIN-RELATED"/>
    <property type="match status" value="1"/>
</dbReference>
<name>A0A8T0QWF4_PANVG</name>
<feature type="domain" description="DUF1618" evidence="2">
    <location>
        <begin position="233"/>
        <end position="323"/>
    </location>
</feature>
<comment type="caution">
    <text evidence="3">The sequence shown here is derived from an EMBL/GenBank/DDBJ whole genome shotgun (WGS) entry which is preliminary data.</text>
</comment>
<accession>A0A8T0QWF4</accession>
<evidence type="ECO:0000313" key="3">
    <source>
        <dbReference type="EMBL" id="KAG2577464.1"/>
    </source>
</evidence>
<evidence type="ECO:0000313" key="4">
    <source>
        <dbReference type="Proteomes" id="UP000823388"/>
    </source>
</evidence>
<feature type="region of interest" description="Disordered" evidence="1">
    <location>
        <begin position="1"/>
        <end position="39"/>
    </location>
</feature>
<gene>
    <name evidence="3" type="ORF">PVAP13_6NG233900</name>
</gene>
<organism evidence="3 4">
    <name type="scientific">Panicum virgatum</name>
    <name type="common">Blackwell switchgrass</name>
    <dbReference type="NCBI Taxonomy" id="38727"/>
    <lineage>
        <taxon>Eukaryota</taxon>
        <taxon>Viridiplantae</taxon>
        <taxon>Streptophyta</taxon>
        <taxon>Embryophyta</taxon>
        <taxon>Tracheophyta</taxon>
        <taxon>Spermatophyta</taxon>
        <taxon>Magnoliopsida</taxon>
        <taxon>Liliopsida</taxon>
        <taxon>Poales</taxon>
        <taxon>Poaceae</taxon>
        <taxon>PACMAD clade</taxon>
        <taxon>Panicoideae</taxon>
        <taxon>Panicodae</taxon>
        <taxon>Paniceae</taxon>
        <taxon>Panicinae</taxon>
        <taxon>Panicum</taxon>
        <taxon>Panicum sect. Hiantes</taxon>
    </lineage>
</organism>
<evidence type="ECO:0000259" key="2">
    <source>
        <dbReference type="Pfam" id="PF07762"/>
    </source>
</evidence>
<dbReference type="Pfam" id="PF07762">
    <property type="entry name" value="DUF1618"/>
    <property type="match status" value="1"/>
</dbReference>
<reference evidence="3" key="1">
    <citation type="submission" date="2020-05" db="EMBL/GenBank/DDBJ databases">
        <title>WGS assembly of Panicum virgatum.</title>
        <authorList>
            <person name="Lovell J.T."/>
            <person name="Jenkins J."/>
            <person name="Shu S."/>
            <person name="Juenger T.E."/>
            <person name="Schmutz J."/>
        </authorList>
    </citation>
    <scope>NUCLEOTIDE SEQUENCE</scope>
    <source>
        <strain evidence="3">AP13</strain>
    </source>
</reference>
<dbReference type="Proteomes" id="UP000823388">
    <property type="component" value="Chromosome 6N"/>
</dbReference>
<dbReference type="EMBL" id="CM029048">
    <property type="protein sequence ID" value="KAG2577464.1"/>
    <property type="molecule type" value="Genomic_DNA"/>
</dbReference>
<dbReference type="AlphaFoldDB" id="A0A8T0QWF4"/>
<evidence type="ECO:0000256" key="1">
    <source>
        <dbReference type="SAM" id="MobiDB-lite"/>
    </source>
</evidence>
<sequence length="344" mass="38958">MEDDLSRCDPPSVEDPLRTLLSIPQPVSPDDDDLDSPPPASILIDPHGYISAHENASTAEGFTSGKLLIRVTFWTASPPRVSCFTVHCPTLPQESVPYAFGYLPKILNTVDDLVLLRFAISPDGGDEVRPNSDEYFVYQAGDIKKRPSLHPILVPCSLGFSDREPVLLRGRGMFFVAILRRRPYDYKQFDVHLYNSETREWRTKMMQSPQEEFDYSYTSKAITIGGELGSVGWVDLWHGILIYDLLLDNNYLRYIPLPSTVLPRRLNKINPLLTRDIIVVNGLIKFLDMQTYVKKLANSGYIPGGWEAATWKLDISKNDSNWDGLQYQCFSSFIERHGICPNAP</sequence>